<evidence type="ECO:0000313" key="2">
    <source>
        <dbReference type="Proteomes" id="UP000276603"/>
    </source>
</evidence>
<sequence>MDCFGFVEVRLAFIVFLVSKLSSVINSNKKNCSALAMHILVLVGTPKKSFKPLETPSITINISLLVYIIFNIVQ</sequence>
<dbReference type="Proteomes" id="UP000276603">
    <property type="component" value="Unassembled WGS sequence"/>
</dbReference>
<accession>A0A3B0CDJ4</accession>
<dbReference type="EMBL" id="RBCJ01000001">
    <property type="protein sequence ID" value="RKN83350.1"/>
    <property type="molecule type" value="Genomic_DNA"/>
</dbReference>
<proteinExistence type="predicted"/>
<comment type="caution">
    <text evidence="1">The sequence shown here is derived from an EMBL/GenBank/DDBJ whole genome shotgun (WGS) entry which is preliminary data.</text>
</comment>
<organism evidence="1 2">
    <name type="scientific">Ulvibacterium marinum</name>
    <dbReference type="NCBI Taxonomy" id="2419782"/>
    <lineage>
        <taxon>Bacteria</taxon>
        <taxon>Pseudomonadati</taxon>
        <taxon>Bacteroidota</taxon>
        <taxon>Flavobacteriia</taxon>
        <taxon>Flavobacteriales</taxon>
        <taxon>Flavobacteriaceae</taxon>
        <taxon>Ulvibacterium</taxon>
    </lineage>
</organism>
<evidence type="ECO:0000313" key="1">
    <source>
        <dbReference type="EMBL" id="RKN83350.1"/>
    </source>
</evidence>
<gene>
    <name evidence="1" type="ORF">D7Z94_05870</name>
</gene>
<dbReference type="AlphaFoldDB" id="A0A3B0CDJ4"/>
<name>A0A3B0CDJ4_9FLAO</name>
<protein>
    <submittedName>
        <fullName evidence="1">Uncharacterized protein</fullName>
    </submittedName>
</protein>
<keyword evidence="2" id="KW-1185">Reference proteome</keyword>
<reference evidence="1 2" key="1">
    <citation type="submission" date="2018-10" db="EMBL/GenBank/DDBJ databases">
        <title>Ulvibacterium marinum gen. nov., sp. nov., a novel marine bacterium of the family Flavobacteriaceae, isolated from a culture of the green alga Ulva prolifera.</title>
        <authorList>
            <person name="Zhang Z."/>
        </authorList>
    </citation>
    <scope>NUCLEOTIDE SEQUENCE [LARGE SCALE GENOMIC DNA]</scope>
    <source>
        <strain evidence="1 2">CCMM003</strain>
    </source>
</reference>